<feature type="compositionally biased region" description="Basic and acidic residues" evidence="1">
    <location>
        <begin position="252"/>
        <end position="266"/>
    </location>
</feature>
<evidence type="ECO:0000313" key="4">
    <source>
        <dbReference type="Proteomes" id="UP000250572"/>
    </source>
</evidence>
<comment type="caution">
    <text evidence="3">The sequence shown here is derived from an EMBL/GenBank/DDBJ whole genome shotgun (WGS) entry which is preliminary data.</text>
</comment>
<feature type="compositionally biased region" description="Acidic residues" evidence="1">
    <location>
        <begin position="300"/>
        <end position="326"/>
    </location>
</feature>
<protein>
    <recommendedName>
        <fullName evidence="5">Ig-like domain-containing protein</fullName>
    </recommendedName>
</protein>
<sequence>MWLIFTALLAAWLNPQSQASVTFASTCWVKGQPDEELILHCGDGEHEGVVQFWHTPFGELQSSGSQSKLDPVFMHHDGSLVIPNSSIHHGGLYYCILRHAEGSTLWPFELHVDQNMVAEAEDGHGSGCAAHRFRRNAAFPGEREAVIPDEIFAGAVAASVLLTFVVGFSAGALSRAPVLRCLKSLTPKQRRRQPDEPDCSRVTMTTLPPTYDNQAFRTGAMPHDSRFWRPTETPTPLPTPSPPAKPKRSFRLKVEEKEKDEPERNAYLEGCDSNMAEEKTGSGEDGEAKEEEERAKPDEKEDDEESETKDREEEEDGEASPEEEVREEEKQKTVESEELEQESTVPDDERSVKAKAEPREEDPPSGSPRRRSRIIRLYQYDEDGQRYGHLPDPEAPVPAPGPRQRSRSLTRLNAIMAAAATGPMERTEPDEEKQHFHMDI</sequence>
<keyword evidence="2" id="KW-0732">Signal</keyword>
<evidence type="ECO:0008006" key="5">
    <source>
        <dbReference type="Google" id="ProtNLM"/>
    </source>
</evidence>
<dbReference type="AlphaFoldDB" id="A0A315VSK2"/>
<name>A0A315VSK2_GAMAF</name>
<evidence type="ECO:0000313" key="3">
    <source>
        <dbReference type="EMBL" id="PWA22355.1"/>
    </source>
</evidence>
<evidence type="ECO:0000256" key="1">
    <source>
        <dbReference type="SAM" id="MobiDB-lite"/>
    </source>
</evidence>
<proteinExistence type="predicted"/>
<feature type="signal peptide" evidence="2">
    <location>
        <begin position="1"/>
        <end position="19"/>
    </location>
</feature>
<feature type="compositionally biased region" description="Basic and acidic residues" evidence="1">
    <location>
        <begin position="383"/>
        <end position="392"/>
    </location>
</feature>
<dbReference type="SUPFAM" id="SSF48726">
    <property type="entry name" value="Immunoglobulin"/>
    <property type="match status" value="1"/>
</dbReference>
<reference evidence="3 4" key="1">
    <citation type="journal article" date="2018" name="G3 (Bethesda)">
        <title>A High-Quality Reference Genome for the Invasive Mosquitofish Gambusia affinis Using a Chicago Library.</title>
        <authorList>
            <person name="Hoffberg S.L."/>
            <person name="Troendle N.J."/>
            <person name="Glenn T.C."/>
            <person name="Mahmud O."/>
            <person name="Louha S."/>
            <person name="Chalopin D."/>
            <person name="Bennetzen J.L."/>
            <person name="Mauricio R."/>
        </authorList>
    </citation>
    <scope>NUCLEOTIDE SEQUENCE [LARGE SCALE GENOMIC DNA]</scope>
    <source>
        <strain evidence="3">NE01/NJP1002.9</strain>
        <tissue evidence="3">Muscle</tissue>
    </source>
</reference>
<feature type="region of interest" description="Disordered" evidence="1">
    <location>
        <begin position="188"/>
        <end position="406"/>
    </location>
</feature>
<gene>
    <name evidence="3" type="ORF">CCH79_00018202</name>
</gene>
<organism evidence="3 4">
    <name type="scientific">Gambusia affinis</name>
    <name type="common">Western mosquitofish</name>
    <name type="synonym">Heterandria affinis</name>
    <dbReference type="NCBI Taxonomy" id="33528"/>
    <lineage>
        <taxon>Eukaryota</taxon>
        <taxon>Metazoa</taxon>
        <taxon>Chordata</taxon>
        <taxon>Craniata</taxon>
        <taxon>Vertebrata</taxon>
        <taxon>Euteleostomi</taxon>
        <taxon>Actinopterygii</taxon>
        <taxon>Neopterygii</taxon>
        <taxon>Teleostei</taxon>
        <taxon>Neoteleostei</taxon>
        <taxon>Acanthomorphata</taxon>
        <taxon>Ovalentaria</taxon>
        <taxon>Atherinomorphae</taxon>
        <taxon>Cyprinodontiformes</taxon>
        <taxon>Poeciliidae</taxon>
        <taxon>Poeciliinae</taxon>
        <taxon>Gambusia</taxon>
    </lineage>
</organism>
<feature type="chain" id="PRO_5016252483" description="Ig-like domain-containing protein" evidence="2">
    <location>
        <begin position="20"/>
        <end position="440"/>
    </location>
</feature>
<dbReference type="InterPro" id="IPR036179">
    <property type="entry name" value="Ig-like_dom_sf"/>
</dbReference>
<keyword evidence="4" id="KW-1185">Reference proteome</keyword>
<feature type="compositionally biased region" description="Pro residues" evidence="1">
    <location>
        <begin position="233"/>
        <end position="244"/>
    </location>
</feature>
<feature type="compositionally biased region" description="Polar residues" evidence="1">
    <location>
        <begin position="202"/>
        <end position="216"/>
    </location>
</feature>
<evidence type="ECO:0000256" key="2">
    <source>
        <dbReference type="SAM" id="SignalP"/>
    </source>
</evidence>
<feature type="compositionally biased region" description="Basic and acidic residues" evidence="1">
    <location>
        <begin position="347"/>
        <end position="362"/>
    </location>
</feature>
<dbReference type="Proteomes" id="UP000250572">
    <property type="component" value="Unassembled WGS sequence"/>
</dbReference>
<dbReference type="EMBL" id="NHOQ01001755">
    <property type="protein sequence ID" value="PWA22355.1"/>
    <property type="molecule type" value="Genomic_DNA"/>
</dbReference>
<accession>A0A315VSK2</accession>
<feature type="region of interest" description="Disordered" evidence="1">
    <location>
        <begin position="420"/>
        <end position="440"/>
    </location>
</feature>